<dbReference type="AlphaFoldDB" id="A0A545V4Q6"/>
<proteinExistence type="predicted"/>
<dbReference type="EMBL" id="SPUK01000006">
    <property type="protein sequence ID" value="TQV96698.1"/>
    <property type="molecule type" value="Genomic_DNA"/>
</dbReference>
<dbReference type="Proteomes" id="UP000315783">
    <property type="component" value="Unassembled WGS sequence"/>
</dbReference>
<accession>A0A545V4Q6</accession>
<evidence type="ECO:0000313" key="1">
    <source>
        <dbReference type="EMBL" id="TQV96698.1"/>
    </source>
</evidence>
<reference evidence="1 2" key="1">
    <citation type="journal article" date="2019" name="Appl. Microbiol. Biotechnol.">
        <title>Genome sequence of Isaria javanica and comparative genome analysis insights into family S53 peptidase evolution in fungal entomopathogens.</title>
        <authorList>
            <person name="Lin R."/>
            <person name="Zhang X."/>
            <person name="Xin B."/>
            <person name="Zou M."/>
            <person name="Gao Y."/>
            <person name="Qin F."/>
            <person name="Hu Q."/>
            <person name="Xie B."/>
            <person name="Cheng X."/>
        </authorList>
    </citation>
    <scope>NUCLEOTIDE SEQUENCE [LARGE SCALE GENOMIC DNA]</scope>
    <source>
        <strain evidence="1 2">IJ1G</strain>
    </source>
</reference>
<organism evidence="1 2">
    <name type="scientific">Cordyceps javanica</name>
    <dbReference type="NCBI Taxonomy" id="43265"/>
    <lineage>
        <taxon>Eukaryota</taxon>
        <taxon>Fungi</taxon>
        <taxon>Dikarya</taxon>
        <taxon>Ascomycota</taxon>
        <taxon>Pezizomycotina</taxon>
        <taxon>Sordariomycetes</taxon>
        <taxon>Hypocreomycetidae</taxon>
        <taxon>Hypocreales</taxon>
        <taxon>Cordycipitaceae</taxon>
        <taxon>Cordyceps</taxon>
    </lineage>
</organism>
<protein>
    <submittedName>
        <fullName evidence="1">Uncharacterized protein</fullName>
    </submittedName>
</protein>
<keyword evidence="2" id="KW-1185">Reference proteome</keyword>
<sequence>MLTSSCAETSSLACIKSLLARGLRLVDCRLRKLDKETCSKRRTTFVPTISEAVNSLTHSRMNDFQRMFILHEKSEMCASIVYYTMTSTAQR</sequence>
<gene>
    <name evidence="1" type="ORF">IF1G_05281</name>
</gene>
<evidence type="ECO:0000313" key="2">
    <source>
        <dbReference type="Proteomes" id="UP000315783"/>
    </source>
</evidence>
<comment type="caution">
    <text evidence="1">The sequence shown here is derived from an EMBL/GenBank/DDBJ whole genome shotgun (WGS) entry which is preliminary data.</text>
</comment>
<name>A0A545V4Q6_9HYPO</name>